<keyword evidence="5 8" id="KW-0175">Coiled coil</keyword>
<feature type="compositionally biased region" description="Low complexity" evidence="9">
    <location>
        <begin position="71"/>
        <end position="85"/>
    </location>
</feature>
<feature type="region of interest" description="Disordered" evidence="9">
    <location>
        <begin position="14"/>
        <end position="106"/>
    </location>
</feature>
<comment type="similarity">
    <text evidence="7">Belongs to the plant Proton pump-interactor protein family.</text>
</comment>
<reference evidence="11" key="2">
    <citation type="submission" date="2023-06" db="EMBL/GenBank/DDBJ databases">
        <authorList>
            <person name="Ma L."/>
            <person name="Liu K.-W."/>
            <person name="Li Z."/>
            <person name="Hsiao Y.-Y."/>
            <person name="Qi Y."/>
            <person name="Fu T."/>
            <person name="Tang G."/>
            <person name="Zhang D."/>
            <person name="Sun W.-H."/>
            <person name="Liu D.-K."/>
            <person name="Li Y."/>
            <person name="Chen G.-Z."/>
            <person name="Liu X.-D."/>
            <person name="Liao X.-Y."/>
            <person name="Jiang Y.-T."/>
            <person name="Yu X."/>
            <person name="Hao Y."/>
            <person name="Huang J."/>
            <person name="Zhao X.-W."/>
            <person name="Ke S."/>
            <person name="Chen Y.-Y."/>
            <person name="Wu W.-L."/>
            <person name="Hsu J.-L."/>
            <person name="Lin Y.-F."/>
            <person name="Huang M.-D."/>
            <person name="Li C.-Y."/>
            <person name="Huang L."/>
            <person name="Wang Z.-W."/>
            <person name="Zhao X."/>
            <person name="Zhong W.-Y."/>
            <person name="Peng D.-H."/>
            <person name="Ahmad S."/>
            <person name="Lan S."/>
            <person name="Zhang J.-S."/>
            <person name="Tsai W.-C."/>
            <person name="Van De Peer Y."/>
            <person name="Liu Z.-J."/>
        </authorList>
    </citation>
    <scope>NUCLEOTIDE SEQUENCE</scope>
    <source>
        <strain evidence="11">CP</strain>
        <tissue evidence="11">Leaves</tissue>
    </source>
</reference>
<name>A0AAV9EKM6_ACOCL</name>
<evidence type="ECO:0000256" key="6">
    <source>
        <dbReference type="ARBA" id="ARBA00023136"/>
    </source>
</evidence>
<dbReference type="PANTHER" id="PTHR32219">
    <property type="entry name" value="RNA-BINDING PROTEIN YLMH-RELATED"/>
    <property type="match status" value="1"/>
</dbReference>
<feature type="region of interest" description="Disordered" evidence="9">
    <location>
        <begin position="148"/>
        <end position="183"/>
    </location>
</feature>
<comment type="caution">
    <text evidence="11">The sequence shown here is derived from an EMBL/GenBank/DDBJ whole genome shotgun (WGS) entry which is preliminary data.</text>
</comment>
<evidence type="ECO:0000256" key="2">
    <source>
        <dbReference type="ARBA" id="ARBA00022475"/>
    </source>
</evidence>
<evidence type="ECO:0000256" key="9">
    <source>
        <dbReference type="SAM" id="MobiDB-lite"/>
    </source>
</evidence>
<feature type="coiled-coil region" evidence="8">
    <location>
        <begin position="899"/>
        <end position="940"/>
    </location>
</feature>
<reference evidence="11" key="1">
    <citation type="journal article" date="2023" name="Nat. Commun.">
        <title>Diploid and tetraploid genomes of Acorus and the evolution of monocots.</title>
        <authorList>
            <person name="Ma L."/>
            <person name="Liu K.W."/>
            <person name="Li Z."/>
            <person name="Hsiao Y.Y."/>
            <person name="Qi Y."/>
            <person name="Fu T."/>
            <person name="Tang G.D."/>
            <person name="Zhang D."/>
            <person name="Sun W.H."/>
            <person name="Liu D.K."/>
            <person name="Li Y."/>
            <person name="Chen G.Z."/>
            <person name="Liu X.D."/>
            <person name="Liao X.Y."/>
            <person name="Jiang Y.T."/>
            <person name="Yu X."/>
            <person name="Hao Y."/>
            <person name="Huang J."/>
            <person name="Zhao X.W."/>
            <person name="Ke S."/>
            <person name="Chen Y.Y."/>
            <person name="Wu W.L."/>
            <person name="Hsu J.L."/>
            <person name="Lin Y.F."/>
            <person name="Huang M.D."/>
            <person name="Li C.Y."/>
            <person name="Huang L."/>
            <person name="Wang Z.W."/>
            <person name="Zhao X."/>
            <person name="Zhong W.Y."/>
            <person name="Peng D.H."/>
            <person name="Ahmad S."/>
            <person name="Lan S."/>
            <person name="Zhang J.S."/>
            <person name="Tsai W.C."/>
            <person name="Van de Peer Y."/>
            <person name="Liu Z.J."/>
        </authorList>
    </citation>
    <scope>NUCLEOTIDE SEQUENCE</scope>
    <source>
        <strain evidence="11">CP</strain>
    </source>
</reference>
<dbReference type="GO" id="GO:0005886">
    <property type="term" value="C:plasma membrane"/>
    <property type="evidence" value="ECO:0007669"/>
    <property type="project" value="UniProtKB-SubCell"/>
</dbReference>
<evidence type="ECO:0000313" key="12">
    <source>
        <dbReference type="Proteomes" id="UP001180020"/>
    </source>
</evidence>
<feature type="compositionally biased region" description="Basic and acidic residues" evidence="9">
    <location>
        <begin position="1160"/>
        <end position="1242"/>
    </location>
</feature>
<evidence type="ECO:0000256" key="1">
    <source>
        <dbReference type="ARBA" id="ARBA00004162"/>
    </source>
</evidence>
<keyword evidence="12" id="KW-1185">Reference proteome</keyword>
<organism evidence="11 12">
    <name type="scientific">Acorus calamus</name>
    <name type="common">Sweet flag</name>
    <dbReference type="NCBI Taxonomy" id="4465"/>
    <lineage>
        <taxon>Eukaryota</taxon>
        <taxon>Viridiplantae</taxon>
        <taxon>Streptophyta</taxon>
        <taxon>Embryophyta</taxon>
        <taxon>Tracheophyta</taxon>
        <taxon>Spermatophyta</taxon>
        <taxon>Magnoliopsida</taxon>
        <taxon>Liliopsida</taxon>
        <taxon>Acoraceae</taxon>
        <taxon>Acorus</taxon>
    </lineage>
</organism>
<dbReference type="PANTHER" id="PTHR32219:SF3">
    <property type="entry name" value="CALPONIN-LIKE DOMAIN PROTEIN"/>
    <property type="match status" value="1"/>
</dbReference>
<protein>
    <submittedName>
        <fullName evidence="11">Proton pump-interactor 1</fullName>
    </submittedName>
</protein>
<keyword evidence="2" id="KW-1003">Cell membrane</keyword>
<accession>A0AAV9EKM6</accession>
<evidence type="ECO:0000256" key="7">
    <source>
        <dbReference type="ARBA" id="ARBA00038080"/>
    </source>
</evidence>
<dbReference type="Proteomes" id="UP001180020">
    <property type="component" value="Unassembled WGS sequence"/>
</dbReference>
<evidence type="ECO:0000256" key="4">
    <source>
        <dbReference type="ARBA" id="ARBA00022989"/>
    </source>
</evidence>
<feature type="region of interest" description="Disordered" evidence="9">
    <location>
        <begin position="1121"/>
        <end position="1316"/>
    </location>
</feature>
<feature type="compositionally biased region" description="Basic residues" evidence="9">
    <location>
        <begin position="1243"/>
        <end position="1252"/>
    </location>
</feature>
<keyword evidence="3 10" id="KW-0812">Transmembrane</keyword>
<gene>
    <name evidence="11" type="primary">PPI1</name>
    <name evidence="11" type="ORF">QJS10_CPA06g01662</name>
</gene>
<evidence type="ECO:0000256" key="10">
    <source>
        <dbReference type="SAM" id="Phobius"/>
    </source>
</evidence>
<dbReference type="EMBL" id="JAUJYO010000006">
    <property type="protein sequence ID" value="KAK1314080.1"/>
    <property type="molecule type" value="Genomic_DNA"/>
</dbReference>
<evidence type="ECO:0000313" key="11">
    <source>
        <dbReference type="EMBL" id="KAK1314080.1"/>
    </source>
</evidence>
<evidence type="ECO:0000256" key="8">
    <source>
        <dbReference type="SAM" id="Coils"/>
    </source>
</evidence>
<feature type="transmembrane region" description="Helical" evidence="10">
    <location>
        <begin position="1326"/>
        <end position="1347"/>
    </location>
</feature>
<feature type="compositionally biased region" description="Acidic residues" evidence="9">
    <location>
        <begin position="148"/>
        <end position="172"/>
    </location>
</feature>
<evidence type="ECO:0000256" key="3">
    <source>
        <dbReference type="ARBA" id="ARBA00022692"/>
    </source>
</evidence>
<dbReference type="InterPro" id="IPR055282">
    <property type="entry name" value="PPI1-4"/>
</dbReference>
<comment type="subcellular location">
    <subcellularLocation>
        <location evidence="1">Cell membrane</location>
        <topology evidence="1">Single-pass membrane protein</topology>
    </subcellularLocation>
</comment>
<proteinExistence type="inferred from homology"/>
<sequence>MTADCNGVSEVEFEGAIGSGLAPVEDPAAAAKKPRGNADAETESEADGSYVFVSEESDGSVGEASYEGERVAAAAEANDPVEADPGAVTEGGANAGGSGDGSTDEIEGDVVELTCGEVTAVEFGGPDTIHDLAELESVVEAEVCPEPPETEGAVEDAAADEIPDEDSADVDEVNVTGHESKSEAELAMVTDEIMTVESPIDDGDQLPILCYEGEGPLKGEEESTIVCEETPVVEEVAAVESPIDDKEAPNDVDMVLIGGPVEGLMVPNTEMACISIGTLDFETVIVDGTPQVGEVKLLATADGDVDLEGSEVCNRNEGFHGGSAEDDDLSGSSVANASIEDAKAAVVMETEAECEFREYDGVDEMVLVVNETSESSEVEVSSGPIDVAESEGVEVGGKNVSFGNSSVEDDERLSASVEEATLEGTEAVDETVVVVTGTPESSEVEVSSATIDVVELEGVEIGDKNVSFGNSSVEDDELVLASVEEATLEETEAVDETVVVVNWTPKSSEVEVSSAPIDVAESEGVEVGDKNVSFGNSSVEDDELLSASVEEATLEGTEAVDETVVVVNGTPESSEVEVSSAPINVVESEGVEVGDKNVSFGNSSVDDDELLSASVKEANLEGSEAVPVSAQVAIVTESEKEGGSTCPVSSVEVEPDIRDEPIKICSEMAPVSIADDAESCSVNHRELASEAMVVPVEDVSPPGDEEKIGSEIGQEEEIQKGQNIDVDMECDQSANKNCDDKPIVEETGNVEVAGKSLTEENNDESDGAKRGPFYVVRVPRFADETLRERMNFFQMRVDELTRSRDTIRVRMQDQRKITLRCWDEFAARRSEETAARETLDKKRADLDAVRAILNKIENAMAIDEISDKIRSLEHKMQHETVSLPEEKQMMREIKQLKSLREQRRSNMGSQAELQEALDQRDEINERFRVLRQEFETLRSALSRCEGISNAARRRHNDEQKNLQILQMQHRAADDLRQEEYQNLLKIKREIFDKNSAFHKYKDDQTLAMHYASKGDREKLWNHCRDQMERIMDLWNNSDEFRNEYVKCNVPSTLRRLGTLDGRALGPDEERLVHFNPVRHYKVITALPTPTSEIVPSATSEIVHNNAARTSVPVKANSELAAKDAQKNQPAKKPKAPKKAVAEEIVPAAVSRDVDVEEDKENEKKLTKEEEELATKEAEQARKEEELRKEKAAAELKEQLRLEQKAKAKEAEERKRRMAEKAQSRAELRVKIEAENREKQREKREKKKERKRAVAGGLVSGVTEGEITPESDNNPSGTTPPAPETKDKAPTTAVAKRSLRPQVVVKQKVRPLPPPLRNRGRRKMQTWMWAALVALALVALFLASNYGFSFKIDLPSFRI</sequence>
<evidence type="ECO:0000256" key="5">
    <source>
        <dbReference type="ARBA" id="ARBA00023054"/>
    </source>
</evidence>
<keyword evidence="4 10" id="KW-1133">Transmembrane helix</keyword>
<keyword evidence="6 10" id="KW-0472">Membrane</keyword>